<evidence type="ECO:0000313" key="2">
    <source>
        <dbReference type="EMBL" id="KAG5978575.1"/>
    </source>
</evidence>
<organism evidence="2 3">
    <name type="scientific">Claviceps arundinis</name>
    <dbReference type="NCBI Taxonomy" id="1623583"/>
    <lineage>
        <taxon>Eukaryota</taxon>
        <taxon>Fungi</taxon>
        <taxon>Dikarya</taxon>
        <taxon>Ascomycota</taxon>
        <taxon>Pezizomycotina</taxon>
        <taxon>Sordariomycetes</taxon>
        <taxon>Hypocreomycetidae</taxon>
        <taxon>Hypocreales</taxon>
        <taxon>Clavicipitaceae</taxon>
        <taxon>Claviceps</taxon>
    </lineage>
</organism>
<name>A0A9P7SV77_9HYPO</name>
<proteinExistence type="predicted"/>
<dbReference type="EMBL" id="SRPS01000001">
    <property type="protein sequence ID" value="KAG5978575.1"/>
    <property type="molecule type" value="Genomic_DNA"/>
</dbReference>
<evidence type="ECO:0000256" key="1">
    <source>
        <dbReference type="SAM" id="MobiDB-lite"/>
    </source>
</evidence>
<dbReference type="AlphaFoldDB" id="A0A9P7SV77"/>
<comment type="caution">
    <text evidence="2">The sequence shown here is derived from an EMBL/GenBank/DDBJ whole genome shotgun (WGS) entry which is preliminary data.</text>
</comment>
<accession>A0A9P7SV77</accession>
<reference evidence="2" key="1">
    <citation type="journal article" date="2020" name="bioRxiv">
        <title>Whole genome comparisons of ergot fungi reveals the divergence and evolution of species within the genus Claviceps are the result of varying mechanisms driving genome evolution and host range expansion.</title>
        <authorList>
            <person name="Wyka S.A."/>
            <person name="Mondo S.J."/>
            <person name="Liu M."/>
            <person name="Dettman J."/>
            <person name="Nalam V."/>
            <person name="Broders K.D."/>
        </authorList>
    </citation>
    <scope>NUCLEOTIDE SEQUENCE</scope>
    <source>
        <strain evidence="2">CCC 1102</strain>
    </source>
</reference>
<sequence length="98" mass="10258">MTVSGNIEAQTSMAFRGTFPSAFEYPESWTGEFSAETSSSKITVNERNVRVTRSSPGVPKTMGGFKGEGPSSIRMASYSGGPALHVGESEGYLGASIA</sequence>
<feature type="region of interest" description="Disordered" evidence="1">
    <location>
        <begin position="48"/>
        <end position="70"/>
    </location>
</feature>
<protein>
    <submittedName>
        <fullName evidence="2">Uncharacterized protein</fullName>
    </submittedName>
</protein>
<gene>
    <name evidence="2" type="ORF">E4U56_000010</name>
</gene>
<dbReference type="OrthoDB" id="3539644at2759"/>
<dbReference type="Proteomes" id="UP000784919">
    <property type="component" value="Unassembled WGS sequence"/>
</dbReference>
<evidence type="ECO:0000313" key="3">
    <source>
        <dbReference type="Proteomes" id="UP000784919"/>
    </source>
</evidence>